<keyword evidence="10 16" id="KW-1133">Transmembrane helix</keyword>
<dbReference type="SUPFAM" id="SSF52058">
    <property type="entry name" value="L domain-like"/>
    <property type="match status" value="1"/>
</dbReference>
<dbReference type="GO" id="GO:0005524">
    <property type="term" value="F:ATP binding"/>
    <property type="evidence" value="ECO:0007669"/>
    <property type="project" value="InterPro"/>
</dbReference>
<feature type="domain" description="Protein kinase" evidence="18">
    <location>
        <begin position="442"/>
        <end position="728"/>
    </location>
</feature>
<evidence type="ECO:0000256" key="3">
    <source>
        <dbReference type="ARBA" id="ARBA00022527"/>
    </source>
</evidence>
<keyword evidence="11 16" id="KW-0472">Membrane</keyword>
<dbReference type="FunFam" id="1.10.510.10:FF:000431">
    <property type="entry name" value="Putative inactive leucine-rich repeat receptor-like protein kinase"/>
    <property type="match status" value="1"/>
</dbReference>
<evidence type="ECO:0000313" key="19">
    <source>
        <dbReference type="EMBL" id="KAK3026616.1"/>
    </source>
</evidence>
<dbReference type="InterPro" id="IPR032675">
    <property type="entry name" value="LRR_dom_sf"/>
</dbReference>
<evidence type="ECO:0000256" key="7">
    <source>
        <dbReference type="ARBA" id="ARBA00022729"/>
    </source>
</evidence>
<name>A0AA88WF20_9ASTE</name>
<evidence type="ECO:0000313" key="20">
    <source>
        <dbReference type="Proteomes" id="UP001188597"/>
    </source>
</evidence>
<dbReference type="Pfam" id="PF00560">
    <property type="entry name" value="LRR_1"/>
    <property type="match status" value="2"/>
</dbReference>
<dbReference type="GO" id="GO:0016020">
    <property type="term" value="C:membrane"/>
    <property type="evidence" value="ECO:0007669"/>
    <property type="project" value="UniProtKB-SubCell"/>
</dbReference>
<dbReference type="InterPro" id="IPR000719">
    <property type="entry name" value="Prot_kinase_dom"/>
</dbReference>
<evidence type="ECO:0000256" key="4">
    <source>
        <dbReference type="ARBA" id="ARBA00022614"/>
    </source>
</evidence>
<evidence type="ECO:0000256" key="6">
    <source>
        <dbReference type="ARBA" id="ARBA00022692"/>
    </source>
</evidence>
<keyword evidence="20" id="KW-1185">Reference proteome</keyword>
<dbReference type="Pfam" id="PF00069">
    <property type="entry name" value="Pkinase"/>
    <property type="match status" value="1"/>
</dbReference>
<keyword evidence="5" id="KW-0808">Transferase</keyword>
<dbReference type="EC" id="2.7.11.1" evidence="2"/>
<reference evidence="19" key="1">
    <citation type="submission" date="2022-12" db="EMBL/GenBank/DDBJ databases">
        <title>Draft genome assemblies for two species of Escallonia (Escalloniales).</title>
        <authorList>
            <person name="Chanderbali A."/>
            <person name="Dervinis C."/>
            <person name="Anghel I."/>
            <person name="Soltis D."/>
            <person name="Soltis P."/>
            <person name="Zapata F."/>
        </authorList>
    </citation>
    <scope>NUCLEOTIDE SEQUENCE</scope>
    <source>
        <strain evidence="19">UCBG64.0493</strain>
        <tissue evidence="19">Leaf</tissue>
    </source>
</reference>
<dbReference type="PANTHER" id="PTHR48006">
    <property type="entry name" value="LEUCINE-RICH REPEAT-CONTAINING PROTEIN DDB_G0281931-RELATED"/>
    <property type="match status" value="1"/>
</dbReference>
<dbReference type="PROSITE" id="PS50011">
    <property type="entry name" value="PROTEIN_KINASE_DOM"/>
    <property type="match status" value="1"/>
</dbReference>
<gene>
    <name evidence="19" type="ORF">RJ639_040643</name>
</gene>
<comment type="catalytic activity">
    <reaction evidence="15">
        <text>L-seryl-[protein] + ATP = O-phospho-L-seryl-[protein] + ADP + H(+)</text>
        <dbReference type="Rhea" id="RHEA:17989"/>
        <dbReference type="Rhea" id="RHEA-COMP:9863"/>
        <dbReference type="Rhea" id="RHEA-COMP:11604"/>
        <dbReference type="ChEBI" id="CHEBI:15378"/>
        <dbReference type="ChEBI" id="CHEBI:29999"/>
        <dbReference type="ChEBI" id="CHEBI:30616"/>
        <dbReference type="ChEBI" id="CHEBI:83421"/>
        <dbReference type="ChEBI" id="CHEBI:456216"/>
        <dbReference type="EC" id="2.7.11.1"/>
    </reaction>
</comment>
<evidence type="ECO:0000256" key="12">
    <source>
        <dbReference type="ARBA" id="ARBA00023170"/>
    </source>
</evidence>
<dbReference type="InterPro" id="IPR051824">
    <property type="entry name" value="LRR_Rcpt-Like_S/T_Kinase"/>
</dbReference>
<dbReference type="Proteomes" id="UP001188597">
    <property type="component" value="Unassembled WGS sequence"/>
</dbReference>
<evidence type="ECO:0000256" key="10">
    <source>
        <dbReference type="ARBA" id="ARBA00022989"/>
    </source>
</evidence>
<dbReference type="AlphaFoldDB" id="A0AA88WF20"/>
<evidence type="ECO:0000256" key="9">
    <source>
        <dbReference type="ARBA" id="ARBA00022777"/>
    </source>
</evidence>
<evidence type="ECO:0000259" key="18">
    <source>
        <dbReference type="PROSITE" id="PS50011"/>
    </source>
</evidence>
<evidence type="ECO:0000256" key="17">
    <source>
        <dbReference type="SAM" id="SignalP"/>
    </source>
</evidence>
<keyword evidence="8" id="KW-0677">Repeat</keyword>
<comment type="caution">
    <text evidence="19">The sequence shown here is derived from an EMBL/GenBank/DDBJ whole genome shotgun (WGS) entry which is preliminary data.</text>
</comment>
<feature type="signal peptide" evidence="17">
    <location>
        <begin position="1"/>
        <end position="26"/>
    </location>
</feature>
<dbReference type="InterPro" id="IPR011009">
    <property type="entry name" value="Kinase-like_dom_sf"/>
</dbReference>
<comment type="catalytic activity">
    <reaction evidence="14">
        <text>L-threonyl-[protein] + ATP = O-phospho-L-threonyl-[protein] + ADP + H(+)</text>
        <dbReference type="Rhea" id="RHEA:46608"/>
        <dbReference type="Rhea" id="RHEA-COMP:11060"/>
        <dbReference type="Rhea" id="RHEA-COMP:11605"/>
        <dbReference type="ChEBI" id="CHEBI:15378"/>
        <dbReference type="ChEBI" id="CHEBI:30013"/>
        <dbReference type="ChEBI" id="CHEBI:30616"/>
        <dbReference type="ChEBI" id="CHEBI:61977"/>
        <dbReference type="ChEBI" id="CHEBI:456216"/>
        <dbReference type="EC" id="2.7.11.1"/>
    </reaction>
</comment>
<evidence type="ECO:0000256" key="2">
    <source>
        <dbReference type="ARBA" id="ARBA00012513"/>
    </source>
</evidence>
<organism evidence="19 20">
    <name type="scientific">Escallonia herrerae</name>
    <dbReference type="NCBI Taxonomy" id="1293975"/>
    <lineage>
        <taxon>Eukaryota</taxon>
        <taxon>Viridiplantae</taxon>
        <taxon>Streptophyta</taxon>
        <taxon>Embryophyta</taxon>
        <taxon>Tracheophyta</taxon>
        <taxon>Spermatophyta</taxon>
        <taxon>Magnoliopsida</taxon>
        <taxon>eudicotyledons</taxon>
        <taxon>Gunneridae</taxon>
        <taxon>Pentapetalae</taxon>
        <taxon>asterids</taxon>
        <taxon>campanulids</taxon>
        <taxon>Escalloniales</taxon>
        <taxon>Escalloniaceae</taxon>
        <taxon>Escallonia</taxon>
    </lineage>
</organism>
<comment type="subcellular location">
    <subcellularLocation>
        <location evidence="1">Membrane</location>
        <topology evidence="1">Single-pass type I membrane protein</topology>
    </subcellularLocation>
</comment>
<keyword evidence="12" id="KW-0675">Receptor</keyword>
<keyword evidence="3" id="KW-0723">Serine/threonine-protein kinase</keyword>
<evidence type="ECO:0000256" key="13">
    <source>
        <dbReference type="ARBA" id="ARBA00023180"/>
    </source>
</evidence>
<keyword evidence="6 16" id="KW-0812">Transmembrane</keyword>
<dbReference type="EMBL" id="JAVXUP010000493">
    <property type="protein sequence ID" value="KAK3026616.1"/>
    <property type="molecule type" value="Genomic_DNA"/>
</dbReference>
<dbReference type="GO" id="GO:0004674">
    <property type="term" value="F:protein serine/threonine kinase activity"/>
    <property type="evidence" value="ECO:0007669"/>
    <property type="project" value="UniProtKB-KW"/>
</dbReference>
<evidence type="ECO:0000256" key="16">
    <source>
        <dbReference type="SAM" id="Phobius"/>
    </source>
</evidence>
<keyword evidence="9" id="KW-0418">Kinase</keyword>
<dbReference type="Gene3D" id="3.80.10.10">
    <property type="entry name" value="Ribonuclease Inhibitor"/>
    <property type="match status" value="2"/>
</dbReference>
<dbReference type="Gene3D" id="1.10.510.10">
    <property type="entry name" value="Transferase(Phosphotransferase) domain 1"/>
    <property type="match status" value="1"/>
</dbReference>
<evidence type="ECO:0000256" key="1">
    <source>
        <dbReference type="ARBA" id="ARBA00004479"/>
    </source>
</evidence>
<keyword evidence="7 17" id="KW-0732">Signal</keyword>
<dbReference type="PANTHER" id="PTHR48006:SF73">
    <property type="entry name" value="PROTEIN KINASE DOMAIN-CONTAINING PROTEIN"/>
    <property type="match status" value="1"/>
</dbReference>
<keyword evidence="13" id="KW-0325">Glycoprotein</keyword>
<dbReference type="FunFam" id="3.80.10.10:FF:000673">
    <property type="entry name" value="Probable LRR receptor-like serine/threonine-protein kinase At2g02780"/>
    <property type="match status" value="1"/>
</dbReference>
<dbReference type="Gene3D" id="3.30.200.20">
    <property type="entry name" value="Phosphorylase Kinase, domain 1"/>
    <property type="match status" value="1"/>
</dbReference>
<evidence type="ECO:0000256" key="8">
    <source>
        <dbReference type="ARBA" id="ARBA00022737"/>
    </source>
</evidence>
<feature type="chain" id="PRO_5041647680" description="non-specific serine/threonine protein kinase" evidence="17">
    <location>
        <begin position="27"/>
        <end position="748"/>
    </location>
</feature>
<dbReference type="InterPro" id="IPR001611">
    <property type="entry name" value="Leu-rich_rpt"/>
</dbReference>
<evidence type="ECO:0000256" key="15">
    <source>
        <dbReference type="ARBA" id="ARBA00048679"/>
    </source>
</evidence>
<dbReference type="SUPFAM" id="SSF56112">
    <property type="entry name" value="Protein kinase-like (PK-like)"/>
    <property type="match status" value="1"/>
</dbReference>
<feature type="transmembrane region" description="Helical" evidence="16">
    <location>
        <begin position="354"/>
        <end position="379"/>
    </location>
</feature>
<protein>
    <recommendedName>
        <fullName evidence="2">non-specific serine/threonine protein kinase</fullName>
        <ecNumber evidence="2">2.7.11.1</ecNumber>
    </recommendedName>
</protein>
<sequence length="748" mass="83229">MERTHLSSCFLLSVFLYLLYSSVSYAQLSPVETRILFQVQELLEYPEVLQGWNNWTYFCYLPPNPSLVIVCSGNHITELSIRGNKTSPSTLNPNITTPQALSGKFSIDSCFTILTKLSSLKVLSLVSLGLWGPLPAKINRLGSLEVLNISSNFISGEIPSSIATFKSLKSLVLADNLFNGSVPDLKGLQVLEELDLGNNHLGPYFPSLGNTLVSIIVRNNFLRFGIPSNFLSFNRLERLDVSSNKLVGPVPTSLFRLSSIQYLNLAMNQFSGALSTNVSCNAKLQYVDVSNNLLIGKLPACIGSNSTNRTVLSSWNCLSNESPKYQHPYSFCQKEALAVKPPAMIREQQSTLKLGLVLGIIGAIVGIVGVIGLLILAIFRRAEARKAKDFKSDSFVLENNSFRGSRSPIIDRRHRPQRMATFGLAPYHTFTLEEVEDATNNFDQSNLVGEGSQGQLYKGWLRDGSIVLVKCVKFKQKHSPQTLQQHIEVISKLRHRNLVSVLGHCIVTYLDHPNTASTVFIVLEYIASGSLKDHLTDWKTREVLKWPQRMAITMGIARGIQFLHTGTATGVYGNDLKIESILLDESLTAKISSYNISLSSKVKNNLYRLLLPMFMSTTSLYQKWPNQVSLSSTSNMEKNDIYQLGVILLEVIIGKPINSESELEDLKFQLERNLAEAPAKLREAADPTMRGTFAYESLKTAVQITINCLSRDFSQRPSIEDVLWHMQYSIQVQEGWASSGNLGTLMLP</sequence>
<evidence type="ECO:0000256" key="11">
    <source>
        <dbReference type="ARBA" id="ARBA00023136"/>
    </source>
</evidence>
<keyword evidence="4" id="KW-0433">Leucine-rich repeat</keyword>
<proteinExistence type="predicted"/>
<accession>A0AA88WF20</accession>
<evidence type="ECO:0000256" key="14">
    <source>
        <dbReference type="ARBA" id="ARBA00047899"/>
    </source>
</evidence>
<evidence type="ECO:0000256" key="5">
    <source>
        <dbReference type="ARBA" id="ARBA00022679"/>
    </source>
</evidence>